<dbReference type="AlphaFoldDB" id="A0A7X0C7M6"/>
<feature type="chain" id="PRO_5031348552" description="Secreted protein" evidence="2">
    <location>
        <begin position="29"/>
        <end position="98"/>
    </location>
</feature>
<feature type="compositionally biased region" description="Basic and acidic residues" evidence="1">
    <location>
        <begin position="71"/>
        <end position="87"/>
    </location>
</feature>
<keyword evidence="4" id="KW-1185">Reference proteome</keyword>
<sequence length="98" mass="11179">MPRRSRPVLVGSLLLAVLLTGSAEVARASATTAGRAPDVTARPTPLGIPCTSIPFERLRINCVAKEARDRRMLRHIRGEDQRRDRRERDRHRRDRNDD</sequence>
<evidence type="ECO:0008006" key="5">
    <source>
        <dbReference type="Google" id="ProtNLM"/>
    </source>
</evidence>
<feature type="region of interest" description="Disordered" evidence="1">
    <location>
        <begin position="71"/>
        <end position="98"/>
    </location>
</feature>
<feature type="compositionally biased region" description="Basic residues" evidence="1">
    <location>
        <begin position="88"/>
        <end position="98"/>
    </location>
</feature>
<reference evidence="3 4" key="1">
    <citation type="submission" date="2020-08" db="EMBL/GenBank/DDBJ databases">
        <title>Sequencing the genomes of 1000 actinobacteria strains.</title>
        <authorList>
            <person name="Klenk H.-P."/>
        </authorList>
    </citation>
    <scope>NUCLEOTIDE SEQUENCE [LARGE SCALE GENOMIC DNA]</scope>
    <source>
        <strain evidence="3 4">DSM 45913</strain>
    </source>
</reference>
<evidence type="ECO:0000256" key="2">
    <source>
        <dbReference type="SAM" id="SignalP"/>
    </source>
</evidence>
<dbReference type="EMBL" id="JACHJB010000002">
    <property type="protein sequence ID" value="MBB6348975.1"/>
    <property type="molecule type" value="Genomic_DNA"/>
</dbReference>
<dbReference type="Proteomes" id="UP000583800">
    <property type="component" value="Unassembled WGS sequence"/>
</dbReference>
<evidence type="ECO:0000313" key="3">
    <source>
        <dbReference type="EMBL" id="MBB6348975.1"/>
    </source>
</evidence>
<accession>A0A7X0C7M6</accession>
<dbReference type="RefSeq" id="WP_185086621.1">
    <property type="nucleotide sequence ID" value="NZ_JACHJB010000002.1"/>
</dbReference>
<protein>
    <recommendedName>
        <fullName evidence="5">Secreted protein</fullName>
    </recommendedName>
</protein>
<evidence type="ECO:0000313" key="4">
    <source>
        <dbReference type="Proteomes" id="UP000583800"/>
    </source>
</evidence>
<feature type="signal peptide" evidence="2">
    <location>
        <begin position="1"/>
        <end position="28"/>
    </location>
</feature>
<name>A0A7X0C7M6_9ACTN</name>
<comment type="caution">
    <text evidence="3">The sequence shown here is derived from an EMBL/GenBank/DDBJ whole genome shotgun (WGS) entry which is preliminary data.</text>
</comment>
<organism evidence="3 4">
    <name type="scientific">Nonomuraea muscovyensis</name>
    <dbReference type="NCBI Taxonomy" id="1124761"/>
    <lineage>
        <taxon>Bacteria</taxon>
        <taxon>Bacillati</taxon>
        <taxon>Actinomycetota</taxon>
        <taxon>Actinomycetes</taxon>
        <taxon>Streptosporangiales</taxon>
        <taxon>Streptosporangiaceae</taxon>
        <taxon>Nonomuraea</taxon>
    </lineage>
</organism>
<proteinExistence type="predicted"/>
<keyword evidence="2" id="KW-0732">Signal</keyword>
<gene>
    <name evidence="3" type="ORF">FHU36_005520</name>
</gene>
<evidence type="ECO:0000256" key="1">
    <source>
        <dbReference type="SAM" id="MobiDB-lite"/>
    </source>
</evidence>